<comment type="caution">
    <text evidence="7">The sequence shown here is derived from an EMBL/GenBank/DDBJ whole genome shotgun (WGS) entry which is preliminary data.</text>
</comment>
<evidence type="ECO:0000256" key="2">
    <source>
        <dbReference type="ARBA" id="ARBA00022475"/>
    </source>
</evidence>
<gene>
    <name evidence="7" type="ORF">DV711_13180</name>
</gene>
<keyword evidence="4 6" id="KW-1133">Transmembrane helix</keyword>
<evidence type="ECO:0000256" key="1">
    <source>
        <dbReference type="ARBA" id="ARBA00004651"/>
    </source>
</evidence>
<protein>
    <submittedName>
        <fullName evidence="7">Ni/Fe-hydrogenase cytochrome b subunit</fullName>
    </submittedName>
</protein>
<reference evidence="7 8" key="1">
    <citation type="submission" date="2018-07" db="EMBL/GenBank/DDBJ databases">
        <title>Motiliproteus coralliicola sp. nov., a bacterium isolated from Coral.</title>
        <authorList>
            <person name="Wang G."/>
        </authorList>
    </citation>
    <scope>NUCLEOTIDE SEQUENCE [LARGE SCALE GENOMIC DNA]</scope>
    <source>
        <strain evidence="7 8">C34</strain>
    </source>
</reference>
<feature type="transmembrane region" description="Helical" evidence="6">
    <location>
        <begin position="92"/>
        <end position="111"/>
    </location>
</feature>
<dbReference type="GO" id="GO:0009061">
    <property type="term" value="P:anaerobic respiration"/>
    <property type="evidence" value="ECO:0007669"/>
    <property type="project" value="TreeGrafter"/>
</dbReference>
<evidence type="ECO:0000256" key="4">
    <source>
        <dbReference type="ARBA" id="ARBA00022989"/>
    </source>
</evidence>
<dbReference type="PANTHER" id="PTHR30074:SF4">
    <property type="entry name" value="NI_FE-HYDROGENASE 2 B-TYPE CYTOCHROME SUBUNIT-RELATED"/>
    <property type="match status" value="1"/>
</dbReference>
<comment type="subcellular location">
    <subcellularLocation>
        <location evidence="1">Cell membrane</location>
        <topology evidence="1">Multi-pass membrane protein</topology>
    </subcellularLocation>
</comment>
<name>A0A369WCR1_9GAMM</name>
<dbReference type="GO" id="GO:0005886">
    <property type="term" value="C:plasma membrane"/>
    <property type="evidence" value="ECO:0007669"/>
    <property type="project" value="UniProtKB-SubCell"/>
</dbReference>
<feature type="transmembrane region" description="Helical" evidence="6">
    <location>
        <begin position="249"/>
        <end position="270"/>
    </location>
</feature>
<dbReference type="AlphaFoldDB" id="A0A369WCR1"/>
<feature type="transmembrane region" description="Helical" evidence="6">
    <location>
        <begin position="212"/>
        <end position="237"/>
    </location>
</feature>
<keyword evidence="3 6" id="KW-0812">Transmembrane</keyword>
<proteinExistence type="predicted"/>
<keyword evidence="8" id="KW-1185">Reference proteome</keyword>
<evidence type="ECO:0000256" key="3">
    <source>
        <dbReference type="ARBA" id="ARBA00022692"/>
    </source>
</evidence>
<evidence type="ECO:0000313" key="8">
    <source>
        <dbReference type="Proteomes" id="UP000253769"/>
    </source>
</evidence>
<feature type="transmembrane region" description="Helical" evidence="6">
    <location>
        <begin position="313"/>
        <end position="333"/>
    </location>
</feature>
<dbReference type="Gene3D" id="1.20.1630.10">
    <property type="entry name" value="Formate dehydrogenase/DMSO reductase domain"/>
    <property type="match status" value="1"/>
</dbReference>
<accession>A0A369WCR1</accession>
<feature type="transmembrane region" description="Helical" evidence="6">
    <location>
        <begin position="52"/>
        <end position="80"/>
    </location>
</feature>
<dbReference type="InterPro" id="IPR051817">
    <property type="entry name" value="FDH_cytochrome_b556_subunit"/>
</dbReference>
<dbReference type="NCBIfam" id="NF008133">
    <property type="entry name" value="PRK10881.1"/>
    <property type="match status" value="1"/>
</dbReference>
<organism evidence="7 8">
    <name type="scientific">Motiliproteus coralliicola</name>
    <dbReference type="NCBI Taxonomy" id="2283196"/>
    <lineage>
        <taxon>Bacteria</taxon>
        <taxon>Pseudomonadati</taxon>
        <taxon>Pseudomonadota</taxon>
        <taxon>Gammaproteobacteria</taxon>
        <taxon>Oceanospirillales</taxon>
        <taxon>Oceanospirillaceae</taxon>
        <taxon>Motiliproteus</taxon>
    </lineage>
</organism>
<keyword evidence="2" id="KW-1003">Cell membrane</keyword>
<sequence>MSGHHQPLSNRKLITLPSLILAVLAFIALVLLAKRFAFGLGSVTNLNDGYPWGLWVVYDVVVGTGFACGGYALALVVYIANKGKYHPLVRPALLASLFGYTLGGISAFIDMGRYWNFYNMFLPDQMNLNSVMLEVGLCVTAYCTVLFIEFMPAVAEHYKMQKLKAILEKVLFVFIAIGVLLPTMHQSSLGSLLIAMGYKVDPLWQSLQLQPLFAILTAITLGFSIVIFEASFVTVGFKRSSETHILKGLGKMIQVMLSVYLVIRFGDLAMRGVLPNIFDGSFRSFMFMVETVLFVVPLVILSSPQRRNRGSMLLIAAVSMLFAGALYRFNAFLIGWTPDASNSFVYFPSTEEFLVSIGIIAMEILGYLIIVKWLPILPVDHAADHAEPHGKPASQPEQA</sequence>
<dbReference type="OrthoDB" id="104998at2"/>
<feature type="transmembrane region" description="Helical" evidence="6">
    <location>
        <begin position="282"/>
        <end position="301"/>
    </location>
</feature>
<evidence type="ECO:0000256" key="6">
    <source>
        <dbReference type="SAM" id="Phobius"/>
    </source>
</evidence>
<dbReference type="RefSeq" id="WP_114696165.1">
    <property type="nucleotide sequence ID" value="NZ_QQOH01000003.1"/>
</dbReference>
<evidence type="ECO:0000313" key="7">
    <source>
        <dbReference type="EMBL" id="RDE19820.1"/>
    </source>
</evidence>
<feature type="transmembrane region" description="Helical" evidence="6">
    <location>
        <begin position="166"/>
        <end position="184"/>
    </location>
</feature>
<evidence type="ECO:0000256" key="5">
    <source>
        <dbReference type="ARBA" id="ARBA00023136"/>
    </source>
</evidence>
<feature type="transmembrane region" description="Helical" evidence="6">
    <location>
        <begin position="353"/>
        <end position="371"/>
    </location>
</feature>
<feature type="transmembrane region" description="Helical" evidence="6">
    <location>
        <begin position="131"/>
        <end position="154"/>
    </location>
</feature>
<dbReference type="Proteomes" id="UP000253769">
    <property type="component" value="Unassembled WGS sequence"/>
</dbReference>
<dbReference type="EMBL" id="QQOH01000003">
    <property type="protein sequence ID" value="RDE19820.1"/>
    <property type="molecule type" value="Genomic_DNA"/>
</dbReference>
<feature type="transmembrane region" description="Helical" evidence="6">
    <location>
        <begin position="12"/>
        <end position="32"/>
    </location>
</feature>
<keyword evidence="5 6" id="KW-0472">Membrane</keyword>
<dbReference type="PANTHER" id="PTHR30074">
    <property type="entry name" value="FORMATE DEHYDROGENASE, NITRATE-INDUCIBLE, CYTOCHROME B556 FDN SUBUNIT"/>
    <property type="match status" value="1"/>
</dbReference>